<feature type="region of interest" description="Disordered" evidence="2">
    <location>
        <begin position="213"/>
        <end position="241"/>
    </location>
</feature>
<name>A0A376BBC7_9ASCO</name>
<feature type="compositionally biased region" description="Basic and acidic residues" evidence="2">
    <location>
        <begin position="311"/>
        <end position="333"/>
    </location>
</feature>
<dbReference type="OrthoDB" id="5376259at2759"/>
<accession>A0A376BBC7</accession>
<feature type="region of interest" description="Disordered" evidence="2">
    <location>
        <begin position="9"/>
        <end position="29"/>
    </location>
</feature>
<feature type="region of interest" description="Disordered" evidence="2">
    <location>
        <begin position="304"/>
        <end position="341"/>
    </location>
</feature>
<sequence length="1073" mass="123568">MDIEELHRLNTCSSEISSSSSSTITTTNETISMESISTDSNNEHNENNLFQSCSIYLNKIFSGKANQMTLEPTIEPLRLVDKKLNRDFKNETFDLDMDMENENVSVNTIKNNSKYSGDETPSNYQSISKTSRNSITAPASVTTIRNNHNGNVLQDSTNIFNNNNNISSKQSSISNPKPRRVVSTKLINIPKDPIEPLVNKSQIVNDHIMTCETGKKDKKKKGGMLSDKEKRKDNNKGNNIDSITCYNENSDRVGMVDFPGSFSSISNNIYPSESKNEIQKIQEKKNIVLGNELVGADEHKKAEELVGVSEHSTDQDESKHKYKNKDKNEDKNKNKNSSGTVILTVQTKDNDTVSISRPETPTPSSVKKLTKVAPYKEYCENYDDKNNNCNNIMSESTPLNKLQQQQHLKFNSGLIGNTIGEVILDVQSLKANLNKSQHDYIKKIKGLEELIEDKKRSEIQKLNEMNTKNKCLEKKIESQESIFNDIFKILQIQNDPNPSSSVVNVIKKNLLDLTQKDKKVEELDGTLSKLKIKCEEIEKEKNTSIDKLKEKEREERFKHEEIIHGLKQQIESLTNELEESRGKNKEMEDTEMKNKEKNEKEKEMKETEIKKLNDTITANAEEIEMLNTALVDLQDKQLKSGKLLDEATFKFEDISKKLSCFFLFKIPLGDLIEKKICQPQLEEFNIETVLYEKYSIKRFYTKEDMEMLNKVVETKANIQKQIAHLEQENALKTKEIQKQIEENVTKTEEMKQYIEENKLMTKEVKRYSEENKKLKDEQILLLKTLKENVKDLPDSLEKKLKSPIEYLTKSQTKNMQTYTTNIKDFKKALNNCSNKEEISKLDSQLSELNKLSSTITISVQEIKSNLKDKEILEKQIAELKTDLASKNQLNEEFDSKLANLNKELSIKQANIVDLQQKLFSLQQSHSALEENLKLLQGDSRKAINLKSVLVSSMGIDKEHYEHLKVDAVNDLDIVELQNLLKNVILTMNIPYDYLHQKLVLTSIYVRLERGYLVKFAHKLHYLLYNDKIHIKEFEKMALGEYNVVKNIDKVNHPLKQCLDRLLVDIIERFRKNI</sequence>
<feature type="compositionally biased region" description="Low complexity" evidence="2">
    <location>
        <begin position="13"/>
        <end position="29"/>
    </location>
</feature>
<evidence type="ECO:0000313" key="4">
    <source>
        <dbReference type="Proteomes" id="UP000262825"/>
    </source>
</evidence>
<feature type="region of interest" description="Disordered" evidence="2">
    <location>
        <begin position="575"/>
        <end position="606"/>
    </location>
</feature>
<feature type="region of interest" description="Disordered" evidence="2">
    <location>
        <begin position="110"/>
        <end position="133"/>
    </location>
</feature>
<dbReference type="VEuPathDB" id="FungiDB:SCODWIG_03687"/>
<feature type="coiled-coil region" evidence="1">
    <location>
        <begin position="455"/>
        <end position="482"/>
    </location>
</feature>
<feature type="coiled-coil region" evidence="1">
    <location>
        <begin position="862"/>
        <end position="931"/>
    </location>
</feature>
<proteinExistence type="predicted"/>
<organism evidence="3 4">
    <name type="scientific">Saccharomycodes ludwigii</name>
    <dbReference type="NCBI Taxonomy" id="36035"/>
    <lineage>
        <taxon>Eukaryota</taxon>
        <taxon>Fungi</taxon>
        <taxon>Dikarya</taxon>
        <taxon>Ascomycota</taxon>
        <taxon>Saccharomycotina</taxon>
        <taxon>Saccharomycetes</taxon>
        <taxon>Saccharomycodales</taxon>
        <taxon>Saccharomycodaceae</taxon>
        <taxon>Saccharomycodes</taxon>
    </lineage>
</organism>
<keyword evidence="1" id="KW-0175">Coiled coil</keyword>
<feature type="compositionally biased region" description="Basic and acidic residues" evidence="2">
    <location>
        <begin position="578"/>
        <end position="606"/>
    </location>
</feature>
<dbReference type="Pfam" id="PF11778">
    <property type="entry name" value="SID"/>
    <property type="match status" value="1"/>
</dbReference>
<evidence type="ECO:0000313" key="3">
    <source>
        <dbReference type="EMBL" id="SSD61926.1"/>
    </source>
</evidence>
<gene>
    <name evidence="3" type="ORF">SCODWIG_03687</name>
</gene>
<reference evidence="4" key="1">
    <citation type="submission" date="2018-06" db="EMBL/GenBank/DDBJ databases">
        <authorList>
            <person name="Guldener U."/>
        </authorList>
    </citation>
    <scope>NUCLEOTIDE SEQUENCE [LARGE SCALE GENOMIC DNA]</scope>
    <source>
        <strain evidence="4">UTAD17</strain>
    </source>
</reference>
<dbReference type="InterPro" id="IPR021750">
    <property type="entry name" value="Sid4-like"/>
</dbReference>
<feature type="coiled-coil region" evidence="1">
    <location>
        <begin position="708"/>
        <end position="777"/>
    </location>
</feature>
<evidence type="ECO:0000256" key="2">
    <source>
        <dbReference type="SAM" id="MobiDB-lite"/>
    </source>
</evidence>
<dbReference type="AlphaFoldDB" id="A0A376BBC7"/>
<evidence type="ECO:0000256" key="1">
    <source>
        <dbReference type="SAM" id="Coils"/>
    </source>
</evidence>
<dbReference type="EMBL" id="UFAJ01000992">
    <property type="protein sequence ID" value="SSD61926.1"/>
    <property type="molecule type" value="Genomic_DNA"/>
</dbReference>
<dbReference type="Proteomes" id="UP000262825">
    <property type="component" value="Unassembled WGS sequence"/>
</dbReference>
<protein>
    <submittedName>
        <fullName evidence="3">Uncharacterized protein</fullName>
    </submittedName>
</protein>
<keyword evidence="4" id="KW-1185">Reference proteome</keyword>
<feature type="compositionally biased region" description="Basic and acidic residues" evidence="2">
    <location>
        <begin position="226"/>
        <end position="235"/>
    </location>
</feature>